<dbReference type="Gene3D" id="3.60.40.10">
    <property type="entry name" value="PPM-type phosphatase domain"/>
    <property type="match status" value="1"/>
</dbReference>
<feature type="region of interest" description="Disordered" evidence="1">
    <location>
        <begin position="103"/>
        <end position="204"/>
    </location>
</feature>
<comment type="caution">
    <text evidence="3">The sequence shown here is derived from an EMBL/GenBank/DDBJ whole genome shotgun (WGS) entry which is preliminary data.</text>
</comment>
<feature type="compositionally biased region" description="Basic and acidic residues" evidence="1">
    <location>
        <begin position="1"/>
        <end position="16"/>
    </location>
</feature>
<dbReference type="SMART" id="SM00332">
    <property type="entry name" value="PP2Cc"/>
    <property type="match status" value="1"/>
</dbReference>
<dbReference type="InterPro" id="IPR036457">
    <property type="entry name" value="PPM-type-like_dom_sf"/>
</dbReference>
<dbReference type="InterPro" id="IPR001932">
    <property type="entry name" value="PPM-type_phosphatase-like_dom"/>
</dbReference>
<keyword evidence="4" id="KW-1185">Reference proteome</keyword>
<dbReference type="SUPFAM" id="SSF56112">
    <property type="entry name" value="Protein kinase-like (PK-like)"/>
    <property type="match status" value="1"/>
</dbReference>
<feature type="region of interest" description="Disordered" evidence="1">
    <location>
        <begin position="1"/>
        <end position="78"/>
    </location>
</feature>
<evidence type="ECO:0000313" key="3">
    <source>
        <dbReference type="EMBL" id="GGJ56262.1"/>
    </source>
</evidence>
<organism evidence="3 4">
    <name type="scientific">Deinococcus roseus</name>
    <dbReference type="NCBI Taxonomy" id="392414"/>
    <lineage>
        <taxon>Bacteria</taxon>
        <taxon>Thermotogati</taxon>
        <taxon>Deinococcota</taxon>
        <taxon>Deinococci</taxon>
        <taxon>Deinococcales</taxon>
        <taxon>Deinococcaceae</taxon>
        <taxon>Deinococcus</taxon>
    </lineage>
</organism>
<reference evidence="4" key="1">
    <citation type="journal article" date="2019" name="Int. J. Syst. Evol. Microbiol.">
        <title>The Global Catalogue of Microorganisms (GCM) 10K type strain sequencing project: providing services to taxonomists for standard genome sequencing and annotation.</title>
        <authorList>
            <consortium name="The Broad Institute Genomics Platform"/>
            <consortium name="The Broad Institute Genome Sequencing Center for Infectious Disease"/>
            <person name="Wu L."/>
            <person name="Ma J."/>
        </authorList>
    </citation>
    <scope>NUCLEOTIDE SEQUENCE [LARGE SCALE GENOMIC DNA]</scope>
    <source>
        <strain evidence="4">JCM 14370</strain>
    </source>
</reference>
<name>A0ABQ2DH07_9DEIO</name>
<evidence type="ECO:0000313" key="4">
    <source>
        <dbReference type="Proteomes" id="UP000632222"/>
    </source>
</evidence>
<dbReference type="CDD" id="cd00143">
    <property type="entry name" value="PP2Cc"/>
    <property type="match status" value="1"/>
</dbReference>
<feature type="compositionally biased region" description="Acidic residues" evidence="1">
    <location>
        <begin position="52"/>
        <end position="68"/>
    </location>
</feature>
<dbReference type="RefSeq" id="WP_189008243.1">
    <property type="nucleotide sequence ID" value="NZ_BMOD01000035.1"/>
</dbReference>
<dbReference type="EMBL" id="BMOD01000035">
    <property type="protein sequence ID" value="GGJ56262.1"/>
    <property type="molecule type" value="Genomic_DNA"/>
</dbReference>
<dbReference type="InterPro" id="IPR011009">
    <property type="entry name" value="Kinase-like_dom_sf"/>
</dbReference>
<evidence type="ECO:0000256" key="1">
    <source>
        <dbReference type="SAM" id="MobiDB-lite"/>
    </source>
</evidence>
<dbReference type="Proteomes" id="UP000632222">
    <property type="component" value="Unassembled WGS sequence"/>
</dbReference>
<sequence>MTDPRPQEEAENREEVTPPGPSGSPDSEAADSEVVVQEVLAPEPHEMTAQDAPEDQAPEAGAEPEDANAEAAEPVIAETGSEEVIKEAAVNAEGLNPQDVIEEQTFNFESPHGETSLEQVIAEQVQKVHGAELASADPATGPETPAEDPPSLPEVPVQDPGQPIPEDLPPPADEPADVPPHETPPAIEDPRPEGEIQAAEPASHPDVLEPAPAIQMSFPVPQVMEPLPEQTTETAAQDDFLEEEILPPTFTEPTLQREEQQQWGNVRFRVRDALPRGWFSAASEEGQNLLVHLQPQALWGSLLAHRIAPKALYSGNEGVVFPDTQGEVLTFPQSFPEALKLLDALSQYVFSLYKQGYALIDLDPDGLVMTPEGLRLRFPPRLARIGEPVTTVYREGFTAPEVMSGLPATGKEGVFFLGALLYRLLSGELLPAEGASRALLGSVQVAGVPQLLYQSLQPASKRANPEQWRSALGGLKAAPTVEWKVVARSTVGLNPDRPVNEDSYAYRLEQVYTHNTRQTLLLACVSDGMGGMAAGEVASQAAVQTFLQVAATENIEDTIWKCNQAVLDNMNGQDGGCTFSGVVARDSQVVLGHVGDTRAYTFSGSTLKQISKDHSLVAALVASGMMTPEEAENSPDRNKVLRSLGSLKQHQPDYVMQLGFTVAVGDRLLLLSDGVWGEVGFADLQGFMELSLEQAADQMIQASLASGAPDNATVLIAERIQ</sequence>
<dbReference type="SMART" id="SM00331">
    <property type="entry name" value="PP2C_SIG"/>
    <property type="match status" value="1"/>
</dbReference>
<feature type="domain" description="PPM-type phosphatase" evidence="2">
    <location>
        <begin position="484"/>
        <end position="719"/>
    </location>
</feature>
<evidence type="ECO:0000259" key="2">
    <source>
        <dbReference type="PROSITE" id="PS51746"/>
    </source>
</evidence>
<dbReference type="SUPFAM" id="SSF81606">
    <property type="entry name" value="PP2C-like"/>
    <property type="match status" value="1"/>
</dbReference>
<gene>
    <name evidence="3" type="ORF">GCM10008938_48040</name>
</gene>
<dbReference type="Pfam" id="PF13672">
    <property type="entry name" value="PP2C_2"/>
    <property type="match status" value="1"/>
</dbReference>
<protein>
    <recommendedName>
        <fullName evidence="2">PPM-type phosphatase domain-containing protein</fullName>
    </recommendedName>
</protein>
<accession>A0ABQ2DH07</accession>
<dbReference type="PROSITE" id="PS51746">
    <property type="entry name" value="PPM_2"/>
    <property type="match status" value="1"/>
</dbReference>
<proteinExistence type="predicted"/>
<feature type="compositionally biased region" description="Pro residues" evidence="1">
    <location>
        <begin position="162"/>
        <end position="183"/>
    </location>
</feature>